<keyword evidence="3" id="KW-1185">Reference proteome</keyword>
<organism evidence="2 3">
    <name type="scientific">Roseimicrobium gellanilyticum</name>
    <dbReference type="NCBI Taxonomy" id="748857"/>
    <lineage>
        <taxon>Bacteria</taxon>
        <taxon>Pseudomonadati</taxon>
        <taxon>Verrucomicrobiota</taxon>
        <taxon>Verrucomicrobiia</taxon>
        <taxon>Verrucomicrobiales</taxon>
        <taxon>Verrucomicrobiaceae</taxon>
        <taxon>Roseimicrobium</taxon>
    </lineage>
</organism>
<dbReference type="Gene3D" id="3.40.50.150">
    <property type="entry name" value="Vaccinia Virus protein VP39"/>
    <property type="match status" value="1"/>
</dbReference>
<dbReference type="Proteomes" id="UP000253426">
    <property type="component" value="Unassembled WGS sequence"/>
</dbReference>
<sequence length="248" mass="28131">MIKERLRTLVREHPALRSPALAFLDLVYLCRTLISKITRRAVINRYLESHQKRGLHLGCGANVIPEWLNTELTVAHSGSVFLDATKPFPLPDSSLDYVFSEHMIEHVPHAQGMHLLRESFRVLKPGAHIRIATPDLQVILGLHSVEPNSEGGEYVQWFTGRHLHEFGGKGSAAVINCFFYSWGHRFIYDRANLESSFREAGFEALEWCTVGQSSHEGLRNLEHHGDASGSARWNIFETMILEGRKPLK</sequence>
<name>A0A366HP85_9BACT</name>
<dbReference type="CDD" id="cd02440">
    <property type="entry name" value="AdoMet_MTases"/>
    <property type="match status" value="1"/>
</dbReference>
<feature type="domain" description="Methyltransferase type 11" evidence="1">
    <location>
        <begin position="82"/>
        <end position="129"/>
    </location>
</feature>
<comment type="caution">
    <text evidence="2">The sequence shown here is derived from an EMBL/GenBank/DDBJ whole genome shotgun (WGS) entry which is preliminary data.</text>
</comment>
<dbReference type="InterPro" id="IPR029063">
    <property type="entry name" value="SAM-dependent_MTases_sf"/>
</dbReference>
<dbReference type="RefSeq" id="WP_113958443.1">
    <property type="nucleotide sequence ID" value="NZ_QNRR01000003.1"/>
</dbReference>
<dbReference type="GO" id="GO:0032259">
    <property type="term" value="P:methylation"/>
    <property type="evidence" value="ECO:0007669"/>
    <property type="project" value="UniProtKB-KW"/>
</dbReference>
<dbReference type="GO" id="GO:0008757">
    <property type="term" value="F:S-adenosylmethionine-dependent methyltransferase activity"/>
    <property type="evidence" value="ECO:0007669"/>
    <property type="project" value="InterPro"/>
</dbReference>
<dbReference type="SUPFAM" id="SSF53335">
    <property type="entry name" value="S-adenosyl-L-methionine-dependent methyltransferases"/>
    <property type="match status" value="1"/>
</dbReference>
<proteinExistence type="predicted"/>
<dbReference type="AlphaFoldDB" id="A0A366HP85"/>
<gene>
    <name evidence="2" type="ORF">DES53_103314</name>
</gene>
<dbReference type="Pfam" id="PF08241">
    <property type="entry name" value="Methyltransf_11"/>
    <property type="match status" value="1"/>
</dbReference>
<evidence type="ECO:0000313" key="2">
    <source>
        <dbReference type="EMBL" id="RBP45316.1"/>
    </source>
</evidence>
<dbReference type="EMBL" id="QNRR01000003">
    <property type="protein sequence ID" value="RBP45316.1"/>
    <property type="molecule type" value="Genomic_DNA"/>
</dbReference>
<evidence type="ECO:0000313" key="3">
    <source>
        <dbReference type="Proteomes" id="UP000253426"/>
    </source>
</evidence>
<dbReference type="OrthoDB" id="183942at2"/>
<reference evidence="2 3" key="1">
    <citation type="submission" date="2018-06" db="EMBL/GenBank/DDBJ databases">
        <title>Genomic Encyclopedia of Type Strains, Phase IV (KMG-IV): sequencing the most valuable type-strain genomes for metagenomic binning, comparative biology and taxonomic classification.</title>
        <authorList>
            <person name="Goeker M."/>
        </authorList>
    </citation>
    <scope>NUCLEOTIDE SEQUENCE [LARGE SCALE GENOMIC DNA]</scope>
    <source>
        <strain evidence="2 3">DSM 25532</strain>
    </source>
</reference>
<evidence type="ECO:0000259" key="1">
    <source>
        <dbReference type="Pfam" id="PF08241"/>
    </source>
</evidence>
<keyword evidence="2" id="KW-0808">Transferase</keyword>
<accession>A0A366HP85</accession>
<protein>
    <submittedName>
        <fullName evidence="2">Putative SAM-dependent methyltransferase</fullName>
    </submittedName>
</protein>
<keyword evidence="2" id="KW-0489">Methyltransferase</keyword>
<dbReference type="InterPro" id="IPR013216">
    <property type="entry name" value="Methyltransf_11"/>
</dbReference>